<evidence type="ECO:0000256" key="1">
    <source>
        <dbReference type="ARBA" id="ARBA00022478"/>
    </source>
</evidence>
<evidence type="ECO:0000256" key="5">
    <source>
        <dbReference type="ARBA" id="ARBA00022723"/>
    </source>
</evidence>
<dbReference type="GO" id="GO:0008270">
    <property type="term" value="F:zinc ion binding"/>
    <property type="evidence" value="ECO:0007669"/>
    <property type="project" value="UniProtKB-UniRule"/>
</dbReference>
<dbReference type="SUPFAM" id="SSF64484">
    <property type="entry name" value="beta and beta-prime subunits of DNA dependent RNA-polymerase"/>
    <property type="match status" value="1"/>
</dbReference>
<keyword evidence="1 8" id="KW-0240">DNA-directed RNA polymerase</keyword>
<dbReference type="GO" id="GO:0003677">
    <property type="term" value="F:DNA binding"/>
    <property type="evidence" value="ECO:0007669"/>
    <property type="project" value="UniProtKB-UniRule"/>
</dbReference>
<comment type="subcellular location">
    <subcellularLocation>
        <location evidence="8">Plastid</location>
        <location evidence="8">Chloroplast</location>
    </subcellularLocation>
</comment>
<accession>A0A097KLH6</accession>
<dbReference type="GO" id="GO:0000428">
    <property type="term" value="C:DNA-directed RNA polymerase complex"/>
    <property type="evidence" value="ECO:0007669"/>
    <property type="project" value="UniProtKB-KW"/>
</dbReference>
<keyword evidence="3 8" id="KW-0808">Transferase</keyword>
<evidence type="ECO:0000259" key="9">
    <source>
        <dbReference type="Pfam" id="PF04998"/>
    </source>
</evidence>
<dbReference type="Gene3D" id="1.10.274.100">
    <property type="entry name" value="RNA polymerase Rpb1, domain 3"/>
    <property type="match status" value="1"/>
</dbReference>
<feature type="binding site" evidence="8">
    <location>
        <position position="343"/>
    </location>
    <ligand>
        <name>Zn(2+)</name>
        <dbReference type="ChEBI" id="CHEBI:29105"/>
    </ligand>
</feature>
<feature type="binding site" evidence="8">
    <location>
        <position position="353"/>
    </location>
    <ligand>
        <name>Zn(2+)</name>
        <dbReference type="ChEBI" id="CHEBI:29105"/>
    </ligand>
</feature>
<dbReference type="InterPro" id="IPR042102">
    <property type="entry name" value="RNA_pol_Rpb1_3_sf"/>
</dbReference>
<dbReference type="EC" id="2.7.7.6" evidence="8"/>
<dbReference type="InterPro" id="IPR012756">
    <property type="entry name" value="DNA-dir_RpoC2_beta_pp"/>
</dbReference>
<evidence type="ECO:0000256" key="3">
    <source>
        <dbReference type="ARBA" id="ARBA00022679"/>
    </source>
</evidence>
<name>A0A097KLH6_9CHLO</name>
<evidence type="ECO:0000256" key="2">
    <source>
        <dbReference type="ARBA" id="ARBA00022640"/>
    </source>
</evidence>
<evidence type="ECO:0000313" key="11">
    <source>
        <dbReference type="EMBL" id="AIT94018.1"/>
    </source>
</evidence>
<feature type="domain" description="RNA polymerase Rpb1" evidence="9">
    <location>
        <begin position="1922"/>
        <end position="1973"/>
    </location>
</feature>
<dbReference type="InterPro" id="IPR007083">
    <property type="entry name" value="RNA_pol_Rpb1_4"/>
</dbReference>
<feature type="domain" description="RNA polymerase Rpb1" evidence="9">
    <location>
        <begin position="170"/>
        <end position="551"/>
    </location>
</feature>
<dbReference type="InterPro" id="IPR045867">
    <property type="entry name" value="DNA-dir_RpoC_beta_prime"/>
</dbReference>
<comment type="cofactor">
    <cofactor evidence="8">
        <name>Zn(2+)</name>
        <dbReference type="ChEBI" id="CHEBI:29105"/>
    </cofactor>
    <text evidence="8">Binds 1 Zn(2+) ion per subunit.</text>
</comment>
<evidence type="ECO:0000256" key="7">
    <source>
        <dbReference type="ARBA" id="ARBA00023163"/>
    </source>
</evidence>
<evidence type="ECO:0000256" key="4">
    <source>
        <dbReference type="ARBA" id="ARBA00022695"/>
    </source>
</evidence>
<dbReference type="PANTHER" id="PTHR19376:SF68">
    <property type="entry name" value="DNA-DIRECTED RNA POLYMERASE SUBUNIT BETA"/>
    <property type="match status" value="1"/>
</dbReference>
<dbReference type="GO" id="GO:0009507">
    <property type="term" value="C:chloroplast"/>
    <property type="evidence" value="ECO:0007669"/>
    <property type="project" value="UniProtKB-SubCell"/>
</dbReference>
<keyword evidence="6 8" id="KW-0862">Zinc</keyword>
<evidence type="ECO:0000256" key="6">
    <source>
        <dbReference type="ARBA" id="ARBA00022833"/>
    </source>
</evidence>
<dbReference type="HAMAP" id="MF_01324">
    <property type="entry name" value="RNApol_bact_RpoC2"/>
    <property type="match status" value="1"/>
</dbReference>
<feature type="binding site" evidence="8">
    <location>
        <position position="218"/>
    </location>
    <ligand>
        <name>Zn(2+)</name>
        <dbReference type="ChEBI" id="CHEBI:29105"/>
    </ligand>
</feature>
<proteinExistence type="inferred from homology"/>
<dbReference type="InterPro" id="IPR007081">
    <property type="entry name" value="RNA_pol_Rpb1_5"/>
</dbReference>
<dbReference type="Pfam" id="PF05000">
    <property type="entry name" value="RNA_pol_Rpb1_4"/>
    <property type="match status" value="1"/>
</dbReference>
<comment type="function">
    <text evidence="8">DNA-dependent RNA polymerase catalyzes the transcription of DNA into RNA using the four ribonucleoside triphosphates as substrates.</text>
</comment>
<dbReference type="GO" id="GO:0006351">
    <property type="term" value="P:DNA-templated transcription"/>
    <property type="evidence" value="ECO:0007669"/>
    <property type="project" value="UniProtKB-UniRule"/>
</dbReference>
<dbReference type="Pfam" id="PF04998">
    <property type="entry name" value="RNA_pol_Rpb1_5"/>
    <property type="match status" value="2"/>
</dbReference>
<dbReference type="CDD" id="cd02655">
    <property type="entry name" value="RNAP_beta'_C"/>
    <property type="match status" value="1"/>
</dbReference>
<dbReference type="PANTHER" id="PTHR19376">
    <property type="entry name" value="DNA-DIRECTED RNA POLYMERASE"/>
    <property type="match status" value="1"/>
</dbReference>
<protein>
    <recommendedName>
        <fullName evidence="8">DNA-directed RNA polymerase subunit beta''</fullName>
        <ecNumber evidence="8">2.7.7.6</ecNumber>
    </recommendedName>
    <alternativeName>
        <fullName evidence="8">PEP</fullName>
    </alternativeName>
    <alternativeName>
        <fullName evidence="8">Plastid-encoded RNA polymerase subunit beta''</fullName>
        <shortName evidence="8">RNA polymerase subunit beta''</shortName>
    </alternativeName>
</protein>
<evidence type="ECO:0000256" key="8">
    <source>
        <dbReference type="HAMAP-Rule" id="MF_01324"/>
    </source>
</evidence>
<dbReference type="GO" id="GO:0003899">
    <property type="term" value="F:DNA-directed RNA polymerase activity"/>
    <property type="evidence" value="ECO:0007669"/>
    <property type="project" value="UniProtKB-UniRule"/>
</dbReference>
<geneLocation type="chloroplast" evidence="11"/>
<gene>
    <name evidence="8 11" type="primary">rpoC2</name>
</gene>
<dbReference type="RefSeq" id="YP_009105339.1">
    <property type="nucleotide sequence ID" value="NC_025531.1"/>
</dbReference>
<organism evidence="11">
    <name type="scientific">Koliella longiseta</name>
    <dbReference type="NCBI Taxonomy" id="33092"/>
    <lineage>
        <taxon>Eukaryota</taxon>
        <taxon>Viridiplantae</taxon>
        <taxon>Chlorophyta</taxon>
        <taxon>core chlorophytes</taxon>
        <taxon>Trebouxiophyceae</taxon>
        <taxon>Prasiolales</taxon>
        <taxon>Koliellaceae</taxon>
        <taxon>Koliella</taxon>
    </lineage>
</organism>
<reference evidence="11" key="1">
    <citation type="journal article" date="2014" name="BMC Evol. Biol.">
        <title>Chloroplast phylogenomic analysis resolves deep-level relationships within the green algal class Trebouxiophyceae.</title>
        <authorList>
            <person name="Lemieux C."/>
            <person name="Otis C."/>
            <person name="Turmel M."/>
        </authorList>
    </citation>
    <scope>NUCLEOTIDE SEQUENCE</scope>
</reference>
<dbReference type="EMBL" id="KM462868">
    <property type="protein sequence ID" value="AIT94018.1"/>
    <property type="molecule type" value="Genomic_DNA"/>
</dbReference>
<dbReference type="Gene3D" id="1.10.150.390">
    <property type="match status" value="1"/>
</dbReference>
<keyword evidence="2 11" id="KW-0934">Plastid</keyword>
<keyword evidence="7 8" id="KW-0804">Transcription</keyword>
<keyword evidence="5 8" id="KW-0479">Metal-binding</keyword>
<dbReference type="GeneID" id="22159227"/>
<dbReference type="Gene3D" id="1.10.132.30">
    <property type="match status" value="1"/>
</dbReference>
<comment type="similarity">
    <text evidence="8">Belongs to the RNA polymerase beta' chain family. RpoC2 subfamily.</text>
</comment>
<comment type="catalytic activity">
    <reaction evidence="8">
        <text>RNA(n) + a ribonucleoside 5'-triphosphate = RNA(n+1) + diphosphate</text>
        <dbReference type="Rhea" id="RHEA:21248"/>
        <dbReference type="Rhea" id="RHEA-COMP:14527"/>
        <dbReference type="Rhea" id="RHEA-COMP:17342"/>
        <dbReference type="ChEBI" id="CHEBI:33019"/>
        <dbReference type="ChEBI" id="CHEBI:61557"/>
        <dbReference type="ChEBI" id="CHEBI:140395"/>
        <dbReference type="EC" id="2.7.7.6"/>
    </reaction>
</comment>
<sequence length="2088" mass="238836">MVSNLSFFNGCFDKGRLKSLISWSVINCGEQFTIELVENLKNVGFEYATQAGVSLSLDDLKIPPTKAQLVSEAELQIISAQIEYKRGHLTAVEKFQQLIDTWHRTSETLKQNVIQYFRATDILNPVYMMAFSGARGNVSQVRQLVGMRGLMADPQGQIIDFPIRSNFREGLTLTEYVISCYGARKGLVDTALRTANSGYLTRRLVDVSQHVIVCKFDCGTPRGILLSDMTEGPKVLLSLQNRLVGRVLAEDIYTNLNTPNDTILVKQSTISLNQNYNTNKNSKLSFPNKKIPLIKNLTFPKLVDVTVPQTNLIARKDQEISSILAEKIAKLRIQVLVRSPLTCEAKSSICQLCYGWSLAHGNLVSLGEAVGILAAQSIGEPGTQLTMRTFHTGGVFSGDLMTEIRAPFNGVIEFTEFLQGVLIRTPHGKIAFLTKIQGEFYITLSKKPQQAKNANYTPNAFLGTSLVTPKASLIALKEQSEKTSFDSLGDKDSKSNFSIHGVNLVKNEGSILKHKFKIPASTILFARQGEFVLEKQLIAEFSSISTQTNQRIQEKRNLNSELEGQIFFENVLLGVTVDKKNEITRIAKKLGSIWILSGRIYQTMVPTSFFPKTGDLIDSSSVINQILVVSPYTGFLAKNHKKKLFSLLKPTFASATSEKIVSTIFKNPLLSTKSNITKPNEDQIANIKSRSNLTLPLSPWPLKGAKAKAFVSNLKKMQTFPVVIKRNFITLSLRDKGFSNQTKFDNLALKKQGRSKRKVLQKSGNLAFGKHLSLSCTLLSFSVKAISYYKLGYFVTLWSNKQVSFDLTKSLCQKAESSFNYHILGAAPGVRQESKLSDWNQFYIKDNWKFQQNLANSEVSNFKPDLFFLSTSLKQEVTDSAFAPAKGITLKEQGYQTSFSSQGGNLKKLLYIQSFPKNYKTQTGGLLFYDSLYFDDNGGQISWISEERYQLDPKTFFIPTKTGFTFFSLFKLNEINLKNFCQKYSKKWVNNNLPLLSKYNSQGKISNFSSKMSGWVQIKLNNNSNSYNKKPNTPLKVKTFSVQIQKKLVSKPASQKLITSSPKCVFWEIHRLKTLFSNQFLTFENIAILPIKIISFRKNPYILVNQRNLKTYKRIPYKKNYSNELRKFEKKFQFNFFLRNWFLEFKKYKCNKAFLNKEKSTSLTSKTPFINSPFSFINKKSILTKFEIYDSNKLFNEPISQVNLDHKFLGKNQVAKQAPFVQSSCFNNNNTNSFEIGIKSGWVYFPRNTTHFSNYHKSILRPGFAFTDNIEFDQQTTYIECISIPFFLVDNWTSYFNPFQVKEKNVSLKLQLNCQNLIKDFPISFLKTSNRFYFSQKNKKQVCYKKQNYKNLNSFLVKLEKSFSLNKNIFNNKRIDLYTFNREEIDLVRQGIPNWIKLGSDITLFCDKIYYIKNRNHRYYDLPQNKNLNLTHSFFRRKLNKKITVEKPDLPNKLSLSLGNQTKFHTYSDFQIEKNILVKKNSSFYLSKSYLKFKNVNLLKNRLINQIAPLNINSFAFDNFLPNKLVNKPLSSSWLLAGESAELNKVNSHFFTPSFFILIRKVKQYSSFKSKHYKKILSQNNQLGIVSNTLNYRRVLTNLTWFNKQVQTKLFSSFPSGDLQINSSFRFKNSKQIFVTKELNIFEFFILLNIPKLFPFKIAKVGFTSKQTFFTDNSLDYPHLTSKDKLSSNYKNQFLRYLEIFSRTNRLEFTLSRKIDNSSFIVPALKSKVTQFTNTKVILHSPNYILANNPLSLTDFFSPYQGEIMDIKVDSLGKKSCFFLTEKDQLSFATEKSKPLRFVGTLIRYGEQIAENLSIPHSGQIIQVDKSKVILRKAQPILFSSKGVLYVRHGDFIEKNSPLLTFFYQRLKTGDIVQGIPQIEQLFEARQTQEGEVLPENVHAKLHDFFSKYKQKYSPQDAARKSLEQIQQLLVDEVQRVYQSQGVTIADKHLEIIVRQMTSKVKIIEGGKSGLLRGELIALDWIESVNKSINSQKAEYEPVILGITKAALETESFISAASFQETTRILARAAIERKTDFLRGLKENVILGHLIPAGTGFSLSFNPQSLDYSTEIEKVKVFRKIYLGLTKK</sequence>
<keyword evidence="4 8" id="KW-0548">Nucleotidyltransferase</keyword>
<dbReference type="InterPro" id="IPR038120">
    <property type="entry name" value="Rpb1_funnel_sf"/>
</dbReference>
<keyword evidence="11" id="KW-0150">Chloroplast</keyword>
<dbReference type="Gene3D" id="1.10.1790.20">
    <property type="match status" value="1"/>
</dbReference>
<feature type="domain" description="RNA polymerase Rpb1" evidence="10">
    <location>
        <begin position="90"/>
        <end position="167"/>
    </location>
</feature>
<comment type="subunit">
    <text evidence="8">In plastids the minimal PEP RNA polymerase catalytic core is composed of four subunits: alpha, beta, beta', and beta''. When a (nuclear-encoded) sigma factor is associated with the core the holoenzyme is formed, which can initiate transcription.</text>
</comment>
<feature type="binding site" evidence="8">
    <location>
        <position position="350"/>
    </location>
    <ligand>
        <name>Zn(2+)</name>
        <dbReference type="ChEBI" id="CHEBI:29105"/>
    </ligand>
</feature>
<evidence type="ECO:0000259" key="10">
    <source>
        <dbReference type="Pfam" id="PF05000"/>
    </source>
</evidence>